<dbReference type="Gene3D" id="3.40.630.10">
    <property type="entry name" value="Zn peptidases"/>
    <property type="match status" value="1"/>
</dbReference>
<keyword evidence="4" id="KW-1185">Reference proteome</keyword>
<dbReference type="InterPro" id="IPR052030">
    <property type="entry name" value="Peptidase_M20/M20A_hydrolases"/>
</dbReference>
<dbReference type="InterPro" id="IPR002933">
    <property type="entry name" value="Peptidase_M20"/>
</dbReference>
<dbReference type="PANTHER" id="PTHR30575:SF0">
    <property type="entry name" value="XAA-ARG DIPEPTIDASE"/>
    <property type="match status" value="1"/>
</dbReference>
<dbReference type="GO" id="GO:0005737">
    <property type="term" value="C:cytoplasm"/>
    <property type="evidence" value="ECO:0007669"/>
    <property type="project" value="TreeGrafter"/>
</dbReference>
<dbReference type="Pfam" id="PF07687">
    <property type="entry name" value="M20_dimer"/>
    <property type="match status" value="1"/>
</dbReference>
<dbReference type="GO" id="GO:0016805">
    <property type="term" value="F:dipeptidase activity"/>
    <property type="evidence" value="ECO:0007669"/>
    <property type="project" value="InterPro"/>
</dbReference>
<dbReference type="GO" id="GO:0046657">
    <property type="term" value="P:folic acid catabolic process"/>
    <property type="evidence" value="ECO:0007669"/>
    <property type="project" value="TreeGrafter"/>
</dbReference>
<keyword evidence="3" id="KW-0378">Hydrolase</keyword>
<dbReference type="Pfam" id="PF01546">
    <property type="entry name" value="Peptidase_M20"/>
    <property type="match status" value="1"/>
</dbReference>
<reference evidence="3 4" key="1">
    <citation type="submission" date="2019-12" db="EMBL/GenBank/DDBJ databases">
        <title>Auraticoccus cholistani sp. nov., an actinomycete isolated from soil of Cholistan desert.</title>
        <authorList>
            <person name="Cheema M.T."/>
        </authorList>
    </citation>
    <scope>NUCLEOTIDE SEQUENCE [LARGE SCALE GENOMIC DNA]</scope>
    <source>
        <strain evidence="3 4">F435</strain>
    </source>
</reference>
<evidence type="ECO:0000256" key="1">
    <source>
        <dbReference type="PIRNR" id="PIRNR037226"/>
    </source>
</evidence>
<dbReference type="SUPFAM" id="SSF53187">
    <property type="entry name" value="Zn-dependent exopeptidases"/>
    <property type="match status" value="1"/>
</dbReference>
<evidence type="ECO:0000313" key="4">
    <source>
        <dbReference type="Proteomes" id="UP000435304"/>
    </source>
</evidence>
<dbReference type="GO" id="GO:0071713">
    <property type="term" value="F:para-aminobenzoyl-glutamate hydrolase activity"/>
    <property type="evidence" value="ECO:0007669"/>
    <property type="project" value="TreeGrafter"/>
</dbReference>
<name>A0A6A9UPW9_9ACTN</name>
<dbReference type="EMBL" id="WPCU01000002">
    <property type="protein sequence ID" value="MVA74588.1"/>
    <property type="molecule type" value="Genomic_DNA"/>
</dbReference>
<evidence type="ECO:0000313" key="3">
    <source>
        <dbReference type="EMBL" id="MVA74588.1"/>
    </source>
</evidence>
<dbReference type="InterPro" id="IPR036264">
    <property type="entry name" value="Bact_exopeptidase_dim_dom"/>
</dbReference>
<dbReference type="InterPro" id="IPR017439">
    <property type="entry name" value="Amidohydrolase"/>
</dbReference>
<comment type="similarity">
    <text evidence="1">Belongs to the peptidase M20A family.</text>
</comment>
<dbReference type="PIRSF" id="PIRSF037226">
    <property type="entry name" value="Amidohydrolase_ACY1L2_prd"/>
    <property type="match status" value="1"/>
</dbReference>
<feature type="domain" description="Peptidase M20 dimerisation" evidence="2">
    <location>
        <begin position="207"/>
        <end position="296"/>
    </location>
</feature>
<dbReference type="Gene3D" id="3.30.70.360">
    <property type="match status" value="1"/>
</dbReference>
<dbReference type="RefSeq" id="WP_156607093.1">
    <property type="nucleotide sequence ID" value="NZ_WPCU01000002.1"/>
</dbReference>
<dbReference type="InterPro" id="IPR011650">
    <property type="entry name" value="Peptidase_M20_dimer"/>
</dbReference>
<sequence>MNDRPVPVDPFLLRQLRAETEAKAQRVTAPLSGAEGAPAELLAAVEAAVGGLSETLVGLSHDLSEHPEVAFEEHRSAETLARVVEQHGIAVTRAAHGVPTALRAEVGDPGGPTVAVLSEYDALPGIGHGCGHNIIAVTGLGAFLALARLGERLPGRVVWLGTPAEEGGSGKELMARDGAFDDVDAALMVHPFTHDLSDSVFLGRRQLRASFTGITSHASAQPFMGRNALDAVNLMYTGVGLHRQQMPPTDRVHGIVTAGGERPNVIPEHAEMLFYLRSQYPESLKILSERLADIARGAALMTGCTVEMAWDEAPPYLPLRTNQPLALSWNRRYGERGRRVLPPDVVPSTFAGSTDFGNVSYRVPGLHAMVKISDGDLSLHTREFAAAAVTPEADRVVADASYGLAAVALDWLCDPELRAHVAEDFAAAGGALDVPSYFD</sequence>
<dbReference type="CDD" id="cd05672">
    <property type="entry name" value="M20_ACY1L2-like"/>
    <property type="match status" value="1"/>
</dbReference>
<dbReference type="SUPFAM" id="SSF55031">
    <property type="entry name" value="Bacterial exopeptidase dimerisation domain"/>
    <property type="match status" value="1"/>
</dbReference>
<dbReference type="InterPro" id="IPR017144">
    <property type="entry name" value="Xaa-Arg_dipeptidase"/>
</dbReference>
<gene>
    <name evidence="3" type="ORF">GC722_00840</name>
</gene>
<proteinExistence type="inferred from homology"/>
<protein>
    <recommendedName>
        <fullName evidence="1">Peptidase M20 domain-containing protein 2</fullName>
    </recommendedName>
</protein>
<dbReference type="PANTHER" id="PTHR30575">
    <property type="entry name" value="PEPTIDASE M20"/>
    <property type="match status" value="1"/>
</dbReference>
<dbReference type="AlphaFoldDB" id="A0A6A9UPW9"/>
<accession>A0A6A9UPW9</accession>
<dbReference type="NCBIfam" id="TIGR01891">
    <property type="entry name" value="amidohydrolases"/>
    <property type="match status" value="1"/>
</dbReference>
<dbReference type="FunFam" id="3.30.70.360:FF:000004">
    <property type="entry name" value="Peptidase M20 domain-containing protein 2"/>
    <property type="match status" value="1"/>
</dbReference>
<evidence type="ECO:0000259" key="2">
    <source>
        <dbReference type="Pfam" id="PF07687"/>
    </source>
</evidence>
<dbReference type="Proteomes" id="UP000435304">
    <property type="component" value="Unassembled WGS sequence"/>
</dbReference>
<comment type="caution">
    <text evidence="3">The sequence shown here is derived from an EMBL/GenBank/DDBJ whole genome shotgun (WGS) entry which is preliminary data.</text>
</comment>
<organism evidence="3 4">
    <name type="scientific">Auraticoccus cholistanensis</name>
    <dbReference type="NCBI Taxonomy" id="2656650"/>
    <lineage>
        <taxon>Bacteria</taxon>
        <taxon>Bacillati</taxon>
        <taxon>Actinomycetota</taxon>
        <taxon>Actinomycetes</taxon>
        <taxon>Propionibacteriales</taxon>
        <taxon>Propionibacteriaceae</taxon>
        <taxon>Auraticoccus</taxon>
    </lineage>
</organism>